<organism evidence="2 3">
    <name type="scientific">Streptomyces parvulus</name>
    <dbReference type="NCBI Taxonomy" id="146923"/>
    <lineage>
        <taxon>Bacteria</taxon>
        <taxon>Bacillati</taxon>
        <taxon>Actinomycetota</taxon>
        <taxon>Actinomycetes</taxon>
        <taxon>Kitasatosporales</taxon>
        <taxon>Streptomycetaceae</taxon>
        <taxon>Streptomyces</taxon>
    </lineage>
</organism>
<reference evidence="2 3" key="1">
    <citation type="submission" date="2018-07" db="EMBL/GenBank/DDBJ databases">
        <title>Genome guided investigation of antibiotics producing actinomycetales strain isolated from a Macau mangrove ecosystem.</title>
        <authorList>
            <person name="Hu D."/>
        </authorList>
    </citation>
    <scope>NUCLEOTIDE SEQUENCE [LARGE SCALE GENOMIC DNA]</scope>
    <source>
        <strain evidence="2 3">2297</strain>
    </source>
</reference>
<accession>A0A369V8R8</accession>
<gene>
    <name evidence="2" type="ORF">DVZ84_08700</name>
</gene>
<feature type="compositionally biased region" description="Low complexity" evidence="1">
    <location>
        <begin position="112"/>
        <end position="129"/>
    </location>
</feature>
<dbReference type="Proteomes" id="UP000253742">
    <property type="component" value="Unassembled WGS sequence"/>
</dbReference>
<evidence type="ECO:0000256" key="1">
    <source>
        <dbReference type="SAM" id="MobiDB-lite"/>
    </source>
</evidence>
<comment type="caution">
    <text evidence="2">The sequence shown here is derived from an EMBL/GenBank/DDBJ whole genome shotgun (WGS) entry which is preliminary data.</text>
</comment>
<name>A0A369V8R8_9ACTN</name>
<dbReference type="OrthoDB" id="4305346at2"/>
<feature type="compositionally biased region" description="Pro residues" evidence="1">
    <location>
        <begin position="84"/>
        <end position="94"/>
    </location>
</feature>
<protein>
    <submittedName>
        <fullName evidence="2">Uncharacterized protein</fullName>
    </submittedName>
</protein>
<sequence>MATEKRNQKTAPPKPGTRPSFRVDDQLAADLAVVMRTGVNLSDAVRKAVGQLAGMYQTAWAEGVVAEGKAPTLLAYQLQQDPALLPPRPTPAPAPTSAYDARRQPSAPPVGRPAAPVARPWAPAPGRGPQVARSGPFPGVPVRRP</sequence>
<dbReference type="EMBL" id="QQBH01000005">
    <property type="protein sequence ID" value="RDD89077.1"/>
    <property type="molecule type" value="Genomic_DNA"/>
</dbReference>
<feature type="region of interest" description="Disordered" evidence="1">
    <location>
        <begin position="1"/>
        <end position="21"/>
    </location>
</feature>
<feature type="region of interest" description="Disordered" evidence="1">
    <location>
        <begin position="81"/>
        <end position="145"/>
    </location>
</feature>
<dbReference type="AlphaFoldDB" id="A0A369V8R8"/>
<proteinExistence type="predicted"/>
<evidence type="ECO:0000313" key="3">
    <source>
        <dbReference type="Proteomes" id="UP000253742"/>
    </source>
</evidence>
<evidence type="ECO:0000313" key="2">
    <source>
        <dbReference type="EMBL" id="RDD89077.1"/>
    </source>
</evidence>
<dbReference type="RefSeq" id="WP_114528216.1">
    <property type="nucleotide sequence ID" value="NZ_QQBH01000005.1"/>
</dbReference>